<name>A0A4S2MTP0_9PEZI</name>
<dbReference type="Proteomes" id="UP000298138">
    <property type="component" value="Unassembled WGS sequence"/>
</dbReference>
<feature type="transmembrane region" description="Helical" evidence="1">
    <location>
        <begin position="76"/>
        <end position="93"/>
    </location>
</feature>
<organism evidence="2 3">
    <name type="scientific">Ascodesmis nigricans</name>
    <dbReference type="NCBI Taxonomy" id="341454"/>
    <lineage>
        <taxon>Eukaryota</taxon>
        <taxon>Fungi</taxon>
        <taxon>Dikarya</taxon>
        <taxon>Ascomycota</taxon>
        <taxon>Pezizomycotina</taxon>
        <taxon>Pezizomycetes</taxon>
        <taxon>Pezizales</taxon>
        <taxon>Ascodesmidaceae</taxon>
        <taxon>Ascodesmis</taxon>
    </lineage>
</organism>
<protein>
    <submittedName>
        <fullName evidence="2">Uncharacterized protein</fullName>
    </submittedName>
</protein>
<proteinExistence type="predicted"/>
<reference evidence="2 3" key="1">
    <citation type="submission" date="2019-04" db="EMBL/GenBank/DDBJ databases">
        <title>Comparative genomics and transcriptomics to analyze fruiting body development in filamentous ascomycetes.</title>
        <authorList>
            <consortium name="DOE Joint Genome Institute"/>
            <person name="Lutkenhaus R."/>
            <person name="Traeger S."/>
            <person name="Breuer J."/>
            <person name="Kuo A."/>
            <person name="Lipzen A."/>
            <person name="Pangilinan J."/>
            <person name="Dilworth D."/>
            <person name="Sandor L."/>
            <person name="Poggeler S."/>
            <person name="Barry K."/>
            <person name="Grigoriev I.V."/>
            <person name="Nowrousian M."/>
        </authorList>
    </citation>
    <scope>NUCLEOTIDE SEQUENCE [LARGE SCALE GENOMIC DNA]</scope>
    <source>
        <strain evidence="2 3">CBS 389.68</strain>
    </source>
</reference>
<evidence type="ECO:0000256" key="1">
    <source>
        <dbReference type="SAM" id="Phobius"/>
    </source>
</evidence>
<evidence type="ECO:0000313" key="2">
    <source>
        <dbReference type="EMBL" id="TGZ79854.1"/>
    </source>
</evidence>
<sequence>MDSKNKTLNERLSTISCTQRTLRARQITPTRRGKKYGAGEIGEVAASENGTIGEASGSCRRVEGDSRESGGCRGRFWVVVVVVVVVVAVVARTRTVGQGWRK</sequence>
<keyword evidence="1" id="KW-0812">Transmembrane</keyword>
<dbReference type="EMBL" id="ML220128">
    <property type="protein sequence ID" value="TGZ79854.1"/>
    <property type="molecule type" value="Genomic_DNA"/>
</dbReference>
<dbReference type="AlphaFoldDB" id="A0A4S2MTP0"/>
<gene>
    <name evidence="2" type="ORF">EX30DRAFT_341953</name>
</gene>
<evidence type="ECO:0000313" key="3">
    <source>
        <dbReference type="Proteomes" id="UP000298138"/>
    </source>
</evidence>
<keyword evidence="1" id="KW-1133">Transmembrane helix</keyword>
<dbReference type="InParanoid" id="A0A4S2MTP0"/>
<accession>A0A4S2MTP0</accession>
<keyword evidence="1" id="KW-0472">Membrane</keyword>
<keyword evidence="3" id="KW-1185">Reference proteome</keyword>